<feature type="compositionally biased region" description="Low complexity" evidence="2">
    <location>
        <begin position="93"/>
        <end position="104"/>
    </location>
</feature>
<proteinExistence type="predicted"/>
<comment type="caution">
    <text evidence="3">The sequence shown here is derived from an EMBL/GenBank/DDBJ whole genome shotgun (WGS) entry which is preliminary data.</text>
</comment>
<evidence type="ECO:0000256" key="1">
    <source>
        <dbReference type="SAM" id="Coils"/>
    </source>
</evidence>
<organism evidence="3 4">
    <name type="scientific">Paramecium sonneborni</name>
    <dbReference type="NCBI Taxonomy" id="65129"/>
    <lineage>
        <taxon>Eukaryota</taxon>
        <taxon>Sar</taxon>
        <taxon>Alveolata</taxon>
        <taxon>Ciliophora</taxon>
        <taxon>Intramacronucleata</taxon>
        <taxon>Oligohymenophorea</taxon>
        <taxon>Peniculida</taxon>
        <taxon>Parameciidae</taxon>
        <taxon>Paramecium</taxon>
    </lineage>
</organism>
<dbReference type="OrthoDB" id="250654at2759"/>
<feature type="compositionally biased region" description="Polar residues" evidence="2">
    <location>
        <begin position="105"/>
        <end position="118"/>
    </location>
</feature>
<feature type="coiled-coil region" evidence="1">
    <location>
        <begin position="172"/>
        <end position="247"/>
    </location>
</feature>
<evidence type="ECO:0000313" key="3">
    <source>
        <dbReference type="EMBL" id="CAD8099310.1"/>
    </source>
</evidence>
<sequence length="276" mass="32683">MMEHYKGIMLCNRPQASINLDYHKPFVSRVTHAEPLGYNPVKQLQIHQPIKQIKPILSQHKEWLQNFQKHAKEKKTALHYSQVQSRLHPDRYQSNSDNQNQQNDTKIQQTSLHQNQSTKVEEIQQEQLNQQTNKNELGDEIIDDQELNELLDFTKNLDFEQYINDLEVKTVVEALKKRIEEIRIENPQLSQKEATKKALKQNNNNPAQKQIKKHVTIQEEEQLQKNLEKKETNLESVAKKIAEEILQKNKYLRNIHSNISMQKLVETEARRFLQKE</sequence>
<keyword evidence="1" id="KW-0175">Coiled coil</keyword>
<dbReference type="Proteomes" id="UP000692954">
    <property type="component" value="Unassembled WGS sequence"/>
</dbReference>
<gene>
    <name evidence="3" type="ORF">PSON_ATCC_30995.1.T0710253</name>
</gene>
<dbReference type="AlphaFoldDB" id="A0A8S1P8A8"/>
<name>A0A8S1P8A8_9CILI</name>
<accession>A0A8S1P8A8</accession>
<protein>
    <submittedName>
        <fullName evidence="3">Uncharacterized protein</fullName>
    </submittedName>
</protein>
<reference evidence="3" key="1">
    <citation type="submission" date="2021-01" db="EMBL/GenBank/DDBJ databases">
        <authorList>
            <consortium name="Genoscope - CEA"/>
            <person name="William W."/>
        </authorList>
    </citation>
    <scope>NUCLEOTIDE SEQUENCE</scope>
</reference>
<dbReference type="EMBL" id="CAJJDN010000071">
    <property type="protein sequence ID" value="CAD8099310.1"/>
    <property type="molecule type" value="Genomic_DNA"/>
</dbReference>
<feature type="region of interest" description="Disordered" evidence="2">
    <location>
        <begin position="90"/>
        <end position="122"/>
    </location>
</feature>
<keyword evidence="4" id="KW-1185">Reference proteome</keyword>
<evidence type="ECO:0000256" key="2">
    <source>
        <dbReference type="SAM" id="MobiDB-lite"/>
    </source>
</evidence>
<dbReference type="PANTHER" id="PTHR41747">
    <property type="entry name" value="CHROMOSOME UNDETERMINED SCAFFOLD_128, WHOLE GENOME SHOTGUN SEQUENCE"/>
    <property type="match status" value="1"/>
</dbReference>
<evidence type="ECO:0000313" key="4">
    <source>
        <dbReference type="Proteomes" id="UP000692954"/>
    </source>
</evidence>
<dbReference type="PANTHER" id="PTHR41747:SF1">
    <property type="entry name" value="CHROMOSOME UNDETERMINED SCAFFOLD_128, WHOLE GENOME SHOTGUN SEQUENCE"/>
    <property type="match status" value="1"/>
</dbReference>